<dbReference type="AlphaFoldDB" id="A0A834G668"/>
<dbReference type="Pfam" id="PF03140">
    <property type="entry name" value="DUF247"/>
    <property type="match status" value="1"/>
</dbReference>
<keyword evidence="3" id="KW-1185">Reference proteome</keyword>
<proteinExistence type="predicted"/>
<dbReference type="OrthoDB" id="1846188at2759"/>
<sequence>MGKCLHLLDVHRKILLWESTSSETKRHDGGGNKGQKDKKEKTDSEASAGGEEIIRSAVEINEAGINFRKSRTQSLKDISFEGGKLTLSLIVVDDTTESMFLNLIAFERFHVGVGNAVTSYVFIMDSIIDSARDVSLMHDEGIIQNALGSDKAWTVCIRRTITADAAAKPVADLRGFDATARRSSQATEKQVVSS</sequence>
<dbReference type="Proteomes" id="UP000626092">
    <property type="component" value="Unassembled WGS sequence"/>
</dbReference>
<dbReference type="PANTHER" id="PTHR31170">
    <property type="entry name" value="BNAC04G53230D PROTEIN"/>
    <property type="match status" value="1"/>
</dbReference>
<accession>A0A834G668</accession>
<feature type="region of interest" description="Disordered" evidence="1">
    <location>
        <begin position="21"/>
        <end position="48"/>
    </location>
</feature>
<dbReference type="EMBL" id="WJXA01000012">
    <property type="protein sequence ID" value="KAF7124697.1"/>
    <property type="molecule type" value="Genomic_DNA"/>
</dbReference>
<evidence type="ECO:0000313" key="3">
    <source>
        <dbReference type="Proteomes" id="UP000626092"/>
    </source>
</evidence>
<dbReference type="PANTHER" id="PTHR31170:SF18">
    <property type="entry name" value="(WILD MALAYSIAN BANANA) HYPOTHETICAL PROTEIN"/>
    <property type="match status" value="1"/>
</dbReference>
<reference evidence="2" key="1">
    <citation type="submission" date="2019-11" db="EMBL/GenBank/DDBJ databases">
        <authorList>
            <person name="Liu Y."/>
            <person name="Hou J."/>
            <person name="Li T.-Q."/>
            <person name="Guan C.-H."/>
            <person name="Wu X."/>
            <person name="Wu H.-Z."/>
            <person name="Ling F."/>
            <person name="Zhang R."/>
            <person name="Shi X.-G."/>
            <person name="Ren J.-P."/>
            <person name="Chen E.-F."/>
            <person name="Sun J.-M."/>
        </authorList>
    </citation>
    <scope>NUCLEOTIDE SEQUENCE</scope>
    <source>
        <strain evidence="2">Adult_tree_wgs_1</strain>
        <tissue evidence="2">Leaves</tissue>
    </source>
</reference>
<comment type="caution">
    <text evidence="2">The sequence shown here is derived from an EMBL/GenBank/DDBJ whole genome shotgun (WGS) entry which is preliminary data.</text>
</comment>
<feature type="compositionally biased region" description="Basic and acidic residues" evidence="1">
    <location>
        <begin position="23"/>
        <end position="44"/>
    </location>
</feature>
<protein>
    <submittedName>
        <fullName evidence="2">Uncharacterized protein</fullName>
    </submittedName>
</protein>
<evidence type="ECO:0000313" key="2">
    <source>
        <dbReference type="EMBL" id="KAF7124697.1"/>
    </source>
</evidence>
<gene>
    <name evidence="2" type="ORF">RHSIM_Rhsim12G0117600</name>
</gene>
<dbReference type="InterPro" id="IPR004158">
    <property type="entry name" value="DUF247_pln"/>
</dbReference>
<name>A0A834G668_RHOSS</name>
<evidence type="ECO:0000256" key="1">
    <source>
        <dbReference type="SAM" id="MobiDB-lite"/>
    </source>
</evidence>
<organism evidence="2 3">
    <name type="scientific">Rhododendron simsii</name>
    <name type="common">Sims's rhododendron</name>
    <dbReference type="NCBI Taxonomy" id="118357"/>
    <lineage>
        <taxon>Eukaryota</taxon>
        <taxon>Viridiplantae</taxon>
        <taxon>Streptophyta</taxon>
        <taxon>Embryophyta</taxon>
        <taxon>Tracheophyta</taxon>
        <taxon>Spermatophyta</taxon>
        <taxon>Magnoliopsida</taxon>
        <taxon>eudicotyledons</taxon>
        <taxon>Gunneridae</taxon>
        <taxon>Pentapetalae</taxon>
        <taxon>asterids</taxon>
        <taxon>Ericales</taxon>
        <taxon>Ericaceae</taxon>
        <taxon>Ericoideae</taxon>
        <taxon>Rhodoreae</taxon>
        <taxon>Rhododendron</taxon>
    </lineage>
</organism>